<dbReference type="AlphaFoldDB" id="A0A6I4ILU5"/>
<dbReference type="OrthoDB" id="4845881at2"/>
<organism evidence="1 2">
    <name type="scientific">Flavobacterium profundi</name>
    <dbReference type="NCBI Taxonomy" id="1774945"/>
    <lineage>
        <taxon>Bacteria</taxon>
        <taxon>Pseudomonadati</taxon>
        <taxon>Bacteroidota</taxon>
        <taxon>Flavobacteriia</taxon>
        <taxon>Flavobacteriales</taxon>
        <taxon>Flavobacteriaceae</taxon>
        <taxon>Flavobacterium</taxon>
    </lineage>
</organism>
<dbReference type="RefSeq" id="WP_140997830.1">
    <property type="nucleotide sequence ID" value="NZ_VDCZ01000006.1"/>
</dbReference>
<gene>
    <name evidence="1" type="ORF">GOQ30_09805</name>
</gene>
<name>A0A6I4ILU5_9FLAO</name>
<dbReference type="SUPFAM" id="SSF49464">
    <property type="entry name" value="Carboxypeptidase regulatory domain-like"/>
    <property type="match status" value="1"/>
</dbReference>
<evidence type="ECO:0000313" key="2">
    <source>
        <dbReference type="Proteomes" id="UP000431264"/>
    </source>
</evidence>
<comment type="caution">
    <text evidence="1">The sequence shown here is derived from an EMBL/GenBank/DDBJ whole genome shotgun (WGS) entry which is preliminary data.</text>
</comment>
<keyword evidence="2" id="KW-1185">Reference proteome</keyword>
<evidence type="ECO:0008006" key="3">
    <source>
        <dbReference type="Google" id="ProtNLM"/>
    </source>
</evidence>
<dbReference type="Proteomes" id="UP000431264">
    <property type="component" value="Unassembled WGS sequence"/>
</dbReference>
<reference evidence="2" key="1">
    <citation type="submission" date="2019-05" db="EMBL/GenBank/DDBJ databases">
        <title>Flavobacterium profundi sp. nov., isolated from a deep-sea seamount.</title>
        <authorList>
            <person name="Zhang D.-C."/>
        </authorList>
    </citation>
    <scope>NUCLEOTIDE SEQUENCE [LARGE SCALE GENOMIC DNA]</scope>
    <source>
        <strain evidence="2">TP390</strain>
    </source>
</reference>
<protein>
    <recommendedName>
        <fullName evidence="3">Carboxypeptidase regulatory-like domain-containing protein</fullName>
    </recommendedName>
</protein>
<dbReference type="EMBL" id="WQLW01000006">
    <property type="protein sequence ID" value="MVO09452.1"/>
    <property type="molecule type" value="Genomic_DNA"/>
</dbReference>
<proteinExistence type="predicted"/>
<accession>A0A6I4ILU5</accession>
<evidence type="ECO:0000313" key="1">
    <source>
        <dbReference type="EMBL" id="MVO09452.1"/>
    </source>
</evidence>
<sequence>MSYLFKGSLHGQICEDCIETLSGIEVRLYLPWRRNNETHVETNGKDNFRIVSAAEAKQREELLIAKTTTDANGNFSFKMEEEYQQAAFDIDIICHTVPFAVKKPEAGQAVQLHLTTIIPIQIEYWDFTIPHKIWCNIRGKYFDAWVICGHLRNCETNRPIANASVTAWDADFLTDDNLGTATTDANGHFRIDYTSATFKKTFLSPWINVETDPGLPLRFQSGPDVYFKTTLAGETLVDETKKDARKNVDYCLCVNLCSKINVINENETFDSSWTGFGDSFSASYGTGAQDFDADGYAGAGKHVLYSVVALTGQAPLKAASGNRLKYRFLISDVTTPNNAASPAASNFTKIIGVTPGLFAASQILKLDKKVHTGTLDELPVISNGADFDANGWFDATNAIERTLVNNGYAISDLSLFKIIDTDTLLSLDTTALTSQPNVPDAPAGIPVPAANQIGIEKVAIRFQIGELLSDGTISIQPANGKTLNSVIMNNNATFMKLAITELEATGLCTPISGSVHAKYTVYHPHLQSFKMTIRKNSSTTADEITDGTFMPLTNNTDPTKTGHANANLQIDNQVTLVRCTYSVKLYAHTRLHNGRNQQGQIGPVEQLFFYDV</sequence>
<dbReference type="InterPro" id="IPR008969">
    <property type="entry name" value="CarboxyPept-like_regulatory"/>
</dbReference>
<dbReference type="Gene3D" id="2.60.40.3330">
    <property type="match status" value="1"/>
</dbReference>
<dbReference type="InterPro" id="IPR038479">
    <property type="entry name" value="Transthyretin-like_sf"/>
</dbReference>